<feature type="region of interest" description="Disordered" evidence="1">
    <location>
        <begin position="1"/>
        <end position="21"/>
    </location>
</feature>
<proteinExistence type="predicted"/>
<reference evidence="2 3" key="1">
    <citation type="submission" date="2018-09" db="EMBL/GenBank/DDBJ databases">
        <title>Novel species of Arthrobacter.</title>
        <authorList>
            <person name="Liu Q."/>
            <person name="Xin Y.-H."/>
        </authorList>
    </citation>
    <scope>NUCLEOTIDE SEQUENCE [LARGE SCALE GENOMIC DNA]</scope>
    <source>
        <strain evidence="2 3">Hz2</strain>
    </source>
</reference>
<keyword evidence="3" id="KW-1185">Reference proteome</keyword>
<evidence type="ECO:0000256" key="1">
    <source>
        <dbReference type="SAM" id="MobiDB-lite"/>
    </source>
</evidence>
<sequence length="85" mass="9184">MSLHDPHAQSPPPMHNELDSLEEVRETLAADVVEILSAVEEAPGETPTILPAEQVDSGLGDKQALLRAAIGDLEALDERLHQARQ</sequence>
<dbReference type="AlphaFoldDB" id="A0A3A5MCM8"/>
<gene>
    <name evidence="2" type="ORF">D6T63_13330</name>
</gene>
<evidence type="ECO:0000313" key="3">
    <source>
        <dbReference type="Proteomes" id="UP000272560"/>
    </source>
</evidence>
<organism evidence="2 3">
    <name type="scientific">Arthrobacter cheniae</name>
    <dbReference type="NCBI Taxonomy" id="1258888"/>
    <lineage>
        <taxon>Bacteria</taxon>
        <taxon>Bacillati</taxon>
        <taxon>Actinomycetota</taxon>
        <taxon>Actinomycetes</taxon>
        <taxon>Micrococcales</taxon>
        <taxon>Micrococcaceae</taxon>
        <taxon>Arthrobacter</taxon>
    </lineage>
</organism>
<comment type="caution">
    <text evidence="2">The sequence shown here is derived from an EMBL/GenBank/DDBJ whole genome shotgun (WGS) entry which is preliminary data.</text>
</comment>
<protein>
    <submittedName>
        <fullName evidence="2">Uncharacterized protein</fullName>
    </submittedName>
</protein>
<dbReference type="RefSeq" id="WP_120149522.1">
    <property type="nucleotide sequence ID" value="NZ_QZVT01000006.1"/>
</dbReference>
<name>A0A3A5MCM8_9MICC</name>
<dbReference type="Proteomes" id="UP000272560">
    <property type="component" value="Unassembled WGS sequence"/>
</dbReference>
<dbReference type="OrthoDB" id="9889710at2"/>
<dbReference type="EMBL" id="QZVT01000006">
    <property type="protein sequence ID" value="RJT78477.1"/>
    <property type="molecule type" value="Genomic_DNA"/>
</dbReference>
<evidence type="ECO:0000313" key="2">
    <source>
        <dbReference type="EMBL" id="RJT78477.1"/>
    </source>
</evidence>
<accession>A0A3A5MCM8</accession>